<proteinExistence type="inferred from homology"/>
<evidence type="ECO:0000256" key="3">
    <source>
        <dbReference type="ARBA" id="ARBA00023082"/>
    </source>
</evidence>
<keyword evidence="4" id="KW-0238">DNA-binding</keyword>
<evidence type="ECO:0000256" key="5">
    <source>
        <dbReference type="ARBA" id="ARBA00023163"/>
    </source>
</evidence>
<reference evidence="7 8" key="1">
    <citation type="submission" date="2019-08" db="EMBL/GenBank/DDBJ databases">
        <title>Genome of Phaeodactylibacter luteus.</title>
        <authorList>
            <person name="Bowman J.P."/>
        </authorList>
    </citation>
    <scope>NUCLEOTIDE SEQUENCE [LARGE SCALE GENOMIC DNA]</scope>
    <source>
        <strain evidence="7 8">KCTC 42180</strain>
    </source>
</reference>
<evidence type="ECO:0000313" key="7">
    <source>
        <dbReference type="EMBL" id="TXB62292.1"/>
    </source>
</evidence>
<dbReference type="Proteomes" id="UP000321580">
    <property type="component" value="Unassembled WGS sequence"/>
</dbReference>
<keyword evidence="2" id="KW-0805">Transcription regulation</keyword>
<dbReference type="PANTHER" id="PTHR43133">
    <property type="entry name" value="RNA POLYMERASE ECF-TYPE SIGMA FACTO"/>
    <property type="match status" value="1"/>
</dbReference>
<dbReference type="InterPro" id="IPR013325">
    <property type="entry name" value="RNA_pol_sigma_r2"/>
</dbReference>
<comment type="similarity">
    <text evidence="1">Belongs to the sigma-70 factor family. ECF subfamily.</text>
</comment>
<evidence type="ECO:0000256" key="2">
    <source>
        <dbReference type="ARBA" id="ARBA00023015"/>
    </source>
</evidence>
<dbReference type="Gene3D" id="1.10.1740.10">
    <property type="match status" value="1"/>
</dbReference>
<keyword evidence="5" id="KW-0804">Transcription</keyword>
<dbReference type="PANTHER" id="PTHR43133:SF8">
    <property type="entry name" value="RNA POLYMERASE SIGMA FACTOR HI_1459-RELATED"/>
    <property type="match status" value="1"/>
</dbReference>
<evidence type="ECO:0000256" key="1">
    <source>
        <dbReference type="ARBA" id="ARBA00010641"/>
    </source>
</evidence>
<protein>
    <submittedName>
        <fullName evidence="7">Sigma-70 family RNA polymerase sigma factor</fullName>
    </submittedName>
</protein>
<dbReference type="AlphaFoldDB" id="A0A5C6RLT7"/>
<comment type="caution">
    <text evidence="7">The sequence shown here is derived from an EMBL/GenBank/DDBJ whole genome shotgun (WGS) entry which is preliminary data.</text>
</comment>
<organism evidence="7 8">
    <name type="scientific">Phaeodactylibacter luteus</name>
    <dbReference type="NCBI Taxonomy" id="1564516"/>
    <lineage>
        <taxon>Bacteria</taxon>
        <taxon>Pseudomonadati</taxon>
        <taxon>Bacteroidota</taxon>
        <taxon>Saprospiria</taxon>
        <taxon>Saprospirales</taxon>
        <taxon>Haliscomenobacteraceae</taxon>
        <taxon>Phaeodactylibacter</taxon>
    </lineage>
</organism>
<dbReference type="InterPro" id="IPR014284">
    <property type="entry name" value="RNA_pol_sigma-70_dom"/>
</dbReference>
<dbReference type="OrthoDB" id="1099849at2"/>
<dbReference type="GO" id="GO:0016987">
    <property type="term" value="F:sigma factor activity"/>
    <property type="evidence" value="ECO:0007669"/>
    <property type="project" value="UniProtKB-KW"/>
</dbReference>
<dbReference type="NCBIfam" id="TIGR02937">
    <property type="entry name" value="sigma70-ECF"/>
    <property type="match status" value="1"/>
</dbReference>
<dbReference type="InterPro" id="IPR039425">
    <property type="entry name" value="RNA_pol_sigma-70-like"/>
</dbReference>
<name>A0A5C6RLT7_9BACT</name>
<gene>
    <name evidence="7" type="ORF">FRY97_14685</name>
</gene>
<dbReference type="Gene3D" id="1.10.10.10">
    <property type="entry name" value="Winged helix-like DNA-binding domain superfamily/Winged helix DNA-binding domain"/>
    <property type="match status" value="1"/>
</dbReference>
<evidence type="ECO:0000256" key="4">
    <source>
        <dbReference type="ARBA" id="ARBA00023125"/>
    </source>
</evidence>
<dbReference type="EMBL" id="VOOR01000032">
    <property type="protein sequence ID" value="TXB62292.1"/>
    <property type="molecule type" value="Genomic_DNA"/>
</dbReference>
<accession>A0A5C6RLT7</accession>
<evidence type="ECO:0000313" key="8">
    <source>
        <dbReference type="Proteomes" id="UP000321580"/>
    </source>
</evidence>
<dbReference type="InterPro" id="IPR007627">
    <property type="entry name" value="RNA_pol_sigma70_r2"/>
</dbReference>
<keyword evidence="8" id="KW-1185">Reference proteome</keyword>
<dbReference type="SUPFAM" id="SSF88659">
    <property type="entry name" value="Sigma3 and sigma4 domains of RNA polymerase sigma factors"/>
    <property type="match status" value="1"/>
</dbReference>
<dbReference type="InterPro" id="IPR013324">
    <property type="entry name" value="RNA_pol_sigma_r3/r4-like"/>
</dbReference>
<evidence type="ECO:0000259" key="6">
    <source>
        <dbReference type="Pfam" id="PF04542"/>
    </source>
</evidence>
<dbReference type="InterPro" id="IPR036388">
    <property type="entry name" value="WH-like_DNA-bd_sf"/>
</dbReference>
<dbReference type="Pfam" id="PF04542">
    <property type="entry name" value="Sigma70_r2"/>
    <property type="match status" value="1"/>
</dbReference>
<dbReference type="GO" id="GO:0003677">
    <property type="term" value="F:DNA binding"/>
    <property type="evidence" value="ECO:0007669"/>
    <property type="project" value="UniProtKB-KW"/>
</dbReference>
<sequence>MYFTEARFLRDVKQTGERKIYQKALLSFCRYSGIPQKARRVLYRLKCRPEDAEEIVQDATVIMVKAVQTGAYESRSKLSTYFVGVCKNLHANRGRAQKNKPPHLPLEPIAALAVADGPTSETEHRLDQHVLDELVSSLLALLSDRCQKGLELLYLSNYSLEQIGVELGYSSYDSAKSGLHKCLNRLRKYVRENAAAAQFIKQFL</sequence>
<keyword evidence="3" id="KW-0731">Sigma factor</keyword>
<dbReference type="SUPFAM" id="SSF88946">
    <property type="entry name" value="Sigma2 domain of RNA polymerase sigma factors"/>
    <property type="match status" value="1"/>
</dbReference>
<feature type="domain" description="RNA polymerase sigma-70 region 2" evidence="6">
    <location>
        <begin position="38"/>
        <end position="97"/>
    </location>
</feature>
<dbReference type="RefSeq" id="WP_147168313.1">
    <property type="nucleotide sequence ID" value="NZ_VOOR01000032.1"/>
</dbReference>
<dbReference type="GO" id="GO:0006352">
    <property type="term" value="P:DNA-templated transcription initiation"/>
    <property type="evidence" value="ECO:0007669"/>
    <property type="project" value="InterPro"/>
</dbReference>